<keyword evidence="1" id="KW-0732">Signal</keyword>
<dbReference type="EMBL" id="WFLN01000005">
    <property type="protein sequence ID" value="KAB8031894.1"/>
    <property type="molecule type" value="Genomic_DNA"/>
</dbReference>
<evidence type="ECO:0000256" key="1">
    <source>
        <dbReference type="SAM" id="SignalP"/>
    </source>
</evidence>
<organism evidence="2 3">
    <name type="scientific">Fluviispira multicolorata</name>
    <dbReference type="NCBI Taxonomy" id="2654512"/>
    <lineage>
        <taxon>Bacteria</taxon>
        <taxon>Pseudomonadati</taxon>
        <taxon>Bdellovibrionota</taxon>
        <taxon>Oligoflexia</taxon>
        <taxon>Silvanigrellales</taxon>
        <taxon>Silvanigrellaceae</taxon>
        <taxon>Fluviispira</taxon>
    </lineage>
</organism>
<gene>
    <name evidence="2" type="ORF">GCL57_04420</name>
</gene>
<feature type="signal peptide" evidence="1">
    <location>
        <begin position="1"/>
        <end position="23"/>
    </location>
</feature>
<evidence type="ECO:0000313" key="2">
    <source>
        <dbReference type="EMBL" id="KAB8031894.1"/>
    </source>
</evidence>
<dbReference type="AlphaFoldDB" id="A0A833JEG9"/>
<dbReference type="RefSeq" id="WP_152212069.1">
    <property type="nucleotide sequence ID" value="NZ_WFLN01000005.1"/>
</dbReference>
<proteinExistence type="predicted"/>
<evidence type="ECO:0000313" key="3">
    <source>
        <dbReference type="Proteomes" id="UP000442694"/>
    </source>
</evidence>
<accession>A0A833JEG9</accession>
<dbReference type="Proteomes" id="UP000442694">
    <property type="component" value="Unassembled WGS sequence"/>
</dbReference>
<name>A0A833JEG9_9BACT</name>
<reference evidence="2 3" key="1">
    <citation type="submission" date="2019-10" db="EMBL/GenBank/DDBJ databases">
        <title>New genus of Silvanigrellaceae.</title>
        <authorList>
            <person name="Pitt A."/>
            <person name="Hahn M.W."/>
        </authorList>
    </citation>
    <scope>NUCLEOTIDE SEQUENCE [LARGE SCALE GENOMIC DNA]</scope>
    <source>
        <strain evidence="2 3">33A1-SZDP</strain>
    </source>
</reference>
<comment type="caution">
    <text evidence="2">The sequence shown here is derived from an EMBL/GenBank/DDBJ whole genome shotgun (WGS) entry which is preliminary data.</text>
</comment>
<sequence length="179" mass="20567">MKKYVCCLIPMMSFSLLPTLSYADAYLLCVNSNNHDDWEWAPPITEMEHARWGRGNKFIPINEKGTLISGSIAWNKYLHLVLDTKVNKENFTIDKVRSFCDELKRQCLKLGPQYNLIGAANKFIPSLDKSYISFTYFVSTTEDNGYYSEIVRKEKSTTCPNWTYPDFPNDGGTLSIFDS</sequence>
<protein>
    <submittedName>
        <fullName evidence="2">Uncharacterized protein</fullName>
    </submittedName>
</protein>
<feature type="chain" id="PRO_5033047297" evidence="1">
    <location>
        <begin position="24"/>
        <end position="179"/>
    </location>
</feature>
<keyword evidence="3" id="KW-1185">Reference proteome</keyword>